<feature type="region of interest" description="Disordered" evidence="1">
    <location>
        <begin position="42"/>
        <end position="104"/>
    </location>
</feature>
<keyword evidence="3" id="KW-1185">Reference proteome</keyword>
<organism evidence="2 3">
    <name type="scientific">Tessaracoccus bendigoensis DSM 12906</name>
    <dbReference type="NCBI Taxonomy" id="1123357"/>
    <lineage>
        <taxon>Bacteria</taxon>
        <taxon>Bacillati</taxon>
        <taxon>Actinomycetota</taxon>
        <taxon>Actinomycetes</taxon>
        <taxon>Propionibacteriales</taxon>
        <taxon>Propionibacteriaceae</taxon>
        <taxon>Tessaracoccus</taxon>
    </lineage>
</organism>
<name>A0A1M6FPG0_9ACTN</name>
<proteinExistence type="predicted"/>
<dbReference type="EMBL" id="FQZG01000022">
    <property type="protein sequence ID" value="SHI99556.1"/>
    <property type="molecule type" value="Genomic_DNA"/>
</dbReference>
<evidence type="ECO:0000256" key="1">
    <source>
        <dbReference type="SAM" id="MobiDB-lite"/>
    </source>
</evidence>
<sequence>MSSAAAPDEPYDLVVEPDGTSWTARENLTEILRRELLGPLYGDDEVLPVDPSTAYPLGRIAPRRLEHGRADDEGEVPDDEDASAEETPDGEDLGPDVEDGDEDVAPRRGLMIPASMGLRFQIPLGLESFTVRASWGKYNPRATEKEDDSGPQRPEYVRTPMDVAVRVRVADLTEGTTLDYPLLDSALLRIDVYSDTDRHLVELALGNDAEYTSRIPVHAWLFQAQVHVEADDQAVFLPVQDPLQDTDLDHGDDELARLSLQYRDRLEFAIGRTCSVSWHEVAGTRRADRLWTTWLPLSETPQTQAARNDAVLTDMSRLAEASADELRAGLEPIVDGYRVWLDSQDEQAKALPDHLREMAVEAVAEARQWPNGSPTASSSCWATRRRCAASGS</sequence>
<dbReference type="STRING" id="1123357.SAMN02745244_01499"/>
<dbReference type="RefSeq" id="WP_217652153.1">
    <property type="nucleotide sequence ID" value="NZ_FQZG01000022.1"/>
</dbReference>
<feature type="compositionally biased region" description="Acidic residues" evidence="1">
    <location>
        <begin position="72"/>
        <end position="103"/>
    </location>
</feature>
<reference evidence="2 3" key="1">
    <citation type="submission" date="2016-11" db="EMBL/GenBank/DDBJ databases">
        <authorList>
            <person name="Jaros S."/>
            <person name="Januszkiewicz K."/>
            <person name="Wedrychowicz H."/>
        </authorList>
    </citation>
    <scope>NUCLEOTIDE SEQUENCE [LARGE SCALE GENOMIC DNA]</scope>
    <source>
        <strain evidence="2 3">DSM 12906</strain>
    </source>
</reference>
<dbReference type="AlphaFoldDB" id="A0A1M6FPG0"/>
<feature type="region of interest" description="Disordered" evidence="1">
    <location>
        <begin position="1"/>
        <end position="22"/>
    </location>
</feature>
<gene>
    <name evidence="2" type="ORF">SAMN02745244_01499</name>
</gene>
<evidence type="ECO:0000313" key="2">
    <source>
        <dbReference type="EMBL" id="SHI99556.1"/>
    </source>
</evidence>
<accession>A0A1M6FPG0</accession>
<evidence type="ECO:0000313" key="3">
    <source>
        <dbReference type="Proteomes" id="UP000184512"/>
    </source>
</evidence>
<protein>
    <submittedName>
        <fullName evidence="2">Uncharacterized protein</fullName>
    </submittedName>
</protein>
<dbReference type="Proteomes" id="UP000184512">
    <property type="component" value="Unassembled WGS sequence"/>
</dbReference>